<reference evidence="12" key="2">
    <citation type="submission" date="2010-04" db="EMBL/GenBank/DDBJ databases">
        <authorList>
            <person name="Buell R."/>
            <person name="Hamilton J."/>
            <person name="Hostetler J."/>
        </authorList>
    </citation>
    <scope>NUCLEOTIDE SEQUENCE [LARGE SCALE GENOMIC DNA]</scope>
    <source>
        <strain evidence="12">DAOM:BR144</strain>
    </source>
</reference>
<dbReference type="InParanoid" id="K3WKW5"/>
<evidence type="ECO:0000256" key="9">
    <source>
        <dbReference type="ARBA" id="ARBA00023242"/>
    </source>
</evidence>
<evidence type="ECO:0000256" key="7">
    <source>
        <dbReference type="ARBA" id="ARBA00022989"/>
    </source>
</evidence>
<evidence type="ECO:0000256" key="3">
    <source>
        <dbReference type="ARBA" id="ARBA00004586"/>
    </source>
</evidence>
<dbReference type="GO" id="GO:0006629">
    <property type="term" value="P:lipid metabolic process"/>
    <property type="evidence" value="ECO:0007669"/>
    <property type="project" value="TreeGrafter"/>
</dbReference>
<evidence type="ECO:0000256" key="2">
    <source>
        <dbReference type="ARBA" id="ARBA00004259"/>
    </source>
</evidence>
<dbReference type="GO" id="GO:0071763">
    <property type="term" value="P:nuclear membrane organization"/>
    <property type="evidence" value="ECO:0007669"/>
    <property type="project" value="TreeGrafter"/>
</dbReference>
<evidence type="ECO:0000256" key="8">
    <source>
        <dbReference type="ARBA" id="ARBA00023136"/>
    </source>
</evidence>
<dbReference type="EnsemblProtists" id="PYU1_T005607">
    <property type="protein sequence ID" value="PYU1_T005607"/>
    <property type="gene ID" value="PYU1_G005596"/>
</dbReference>
<dbReference type="AlphaFoldDB" id="K3WKW5"/>
<keyword evidence="9" id="KW-0539">Nucleus</keyword>
<keyword evidence="5 10" id="KW-0812">Transmembrane</keyword>
<dbReference type="eggNOG" id="ENOG502QSR2">
    <property type="taxonomic scope" value="Eukaryota"/>
</dbReference>
<comment type="subcellular location">
    <subcellularLocation>
        <location evidence="1">Endomembrane system</location>
        <topology evidence="1">Multi-pass membrane protein</topology>
    </subcellularLocation>
    <subcellularLocation>
        <location evidence="3">Endoplasmic reticulum membrane</location>
    </subcellularLocation>
    <subcellularLocation>
        <location evidence="2">Nucleus envelope</location>
    </subcellularLocation>
</comment>
<proteinExistence type="inferred from homology"/>
<feature type="transmembrane region" description="Helical" evidence="10">
    <location>
        <begin position="363"/>
        <end position="384"/>
    </location>
</feature>
<dbReference type="Proteomes" id="UP000019132">
    <property type="component" value="Unassembled WGS sequence"/>
</dbReference>
<dbReference type="PANTHER" id="PTHR13416:SF2">
    <property type="entry name" value="TRANSMEMBRANE PROTEIN 43"/>
    <property type="match status" value="1"/>
</dbReference>
<dbReference type="PANTHER" id="PTHR13416">
    <property type="match status" value="1"/>
</dbReference>
<accession>K3WKW5</accession>
<name>K3WKW5_GLOUD</name>
<organism evidence="11 12">
    <name type="scientific">Globisporangium ultimum (strain ATCC 200006 / CBS 805.95 / DAOM BR144)</name>
    <name type="common">Pythium ultimum</name>
    <dbReference type="NCBI Taxonomy" id="431595"/>
    <lineage>
        <taxon>Eukaryota</taxon>
        <taxon>Sar</taxon>
        <taxon>Stramenopiles</taxon>
        <taxon>Oomycota</taxon>
        <taxon>Peronosporomycetes</taxon>
        <taxon>Pythiales</taxon>
        <taxon>Pythiaceae</taxon>
        <taxon>Globisporangium</taxon>
    </lineage>
</organism>
<dbReference type="InterPro" id="IPR012430">
    <property type="entry name" value="TMEM43_fam"/>
</dbReference>
<keyword evidence="7 10" id="KW-1133">Transmembrane helix</keyword>
<reference evidence="11" key="3">
    <citation type="submission" date="2015-02" db="UniProtKB">
        <authorList>
            <consortium name="EnsemblProtists"/>
        </authorList>
    </citation>
    <scope>IDENTIFICATION</scope>
    <source>
        <strain evidence="11">DAOM BR144</strain>
    </source>
</reference>
<keyword evidence="8 10" id="KW-0472">Membrane</keyword>
<protein>
    <recommendedName>
        <fullName evidence="13">Transmembrane protein 43</fullName>
    </recommendedName>
</protein>
<evidence type="ECO:0000256" key="4">
    <source>
        <dbReference type="ARBA" id="ARBA00006627"/>
    </source>
</evidence>
<feature type="transmembrane region" description="Helical" evidence="10">
    <location>
        <begin position="390"/>
        <end position="407"/>
    </location>
</feature>
<dbReference type="Pfam" id="PF07787">
    <property type="entry name" value="TMEM43"/>
    <property type="match status" value="1"/>
</dbReference>
<dbReference type="VEuPathDB" id="FungiDB:PYU1_G005596"/>
<dbReference type="OMA" id="NMMALDE"/>
<reference evidence="12" key="1">
    <citation type="journal article" date="2010" name="Genome Biol.">
        <title>Genome sequence of the necrotrophic plant pathogen Pythium ultimum reveals original pathogenicity mechanisms and effector repertoire.</title>
        <authorList>
            <person name="Levesque C.A."/>
            <person name="Brouwer H."/>
            <person name="Cano L."/>
            <person name="Hamilton J.P."/>
            <person name="Holt C."/>
            <person name="Huitema E."/>
            <person name="Raffaele S."/>
            <person name="Robideau G.P."/>
            <person name="Thines M."/>
            <person name="Win J."/>
            <person name="Zerillo M.M."/>
            <person name="Beakes G.W."/>
            <person name="Boore J.L."/>
            <person name="Busam D."/>
            <person name="Dumas B."/>
            <person name="Ferriera S."/>
            <person name="Fuerstenberg S.I."/>
            <person name="Gachon C.M."/>
            <person name="Gaulin E."/>
            <person name="Govers F."/>
            <person name="Grenville-Briggs L."/>
            <person name="Horner N."/>
            <person name="Hostetler J."/>
            <person name="Jiang R.H."/>
            <person name="Johnson J."/>
            <person name="Krajaejun T."/>
            <person name="Lin H."/>
            <person name="Meijer H.J."/>
            <person name="Moore B."/>
            <person name="Morris P."/>
            <person name="Phuntmart V."/>
            <person name="Puiu D."/>
            <person name="Shetty J."/>
            <person name="Stajich J.E."/>
            <person name="Tripathy S."/>
            <person name="Wawra S."/>
            <person name="van West P."/>
            <person name="Whitty B.R."/>
            <person name="Coutinho P.M."/>
            <person name="Henrissat B."/>
            <person name="Martin F."/>
            <person name="Thomas P.D."/>
            <person name="Tyler B.M."/>
            <person name="De Vries R.P."/>
            <person name="Kamoun S."/>
            <person name="Yandell M."/>
            <person name="Tisserat N."/>
            <person name="Buell C.R."/>
        </authorList>
    </citation>
    <scope>NUCLEOTIDE SEQUENCE</scope>
    <source>
        <strain evidence="12">DAOM:BR144</strain>
    </source>
</reference>
<feature type="transmembrane region" description="Helical" evidence="10">
    <location>
        <begin position="325"/>
        <end position="342"/>
    </location>
</feature>
<dbReference type="GO" id="GO:0005789">
    <property type="term" value="C:endoplasmic reticulum membrane"/>
    <property type="evidence" value="ECO:0007669"/>
    <property type="project" value="UniProtKB-SubCell"/>
</dbReference>
<keyword evidence="6" id="KW-0256">Endoplasmic reticulum</keyword>
<keyword evidence="12" id="KW-1185">Reference proteome</keyword>
<dbReference type="STRING" id="431595.K3WKW5"/>
<evidence type="ECO:0000256" key="1">
    <source>
        <dbReference type="ARBA" id="ARBA00004127"/>
    </source>
</evidence>
<dbReference type="GO" id="GO:0005637">
    <property type="term" value="C:nuclear inner membrane"/>
    <property type="evidence" value="ECO:0007669"/>
    <property type="project" value="TreeGrafter"/>
</dbReference>
<evidence type="ECO:0000256" key="6">
    <source>
        <dbReference type="ARBA" id="ARBA00022824"/>
    </source>
</evidence>
<sequence>MESGGSRQSNHVIGALLLLAAVLTTCVNELRVIKAQRSFEQALVAAVELPQPAFDPRNDGQLIVFSGLITTDSDAPVLDYHGNKVVTRSPFVLDPLFGIAAKGVRLYRQVEMLQWVETSHTSTSSTPEDEDRRVDDDRDRVYMYDLRWRSERIDSSAFNDISYWNPSQEAWIYETNVVKATDVVVGDFKLSDALVDQIERRDDVALNPSTRKTMANILTQRLGANWADASALRNVSIEEEKYFYVRQKQSQNHQKPPASVLGDLRISFAVTPAYSVTICAQQQRQSLAPFPTKAGDEIFLVQDGIHSAPELFAHKLDAKLRANRFYRLFTGVLGFIAFLVLHPLIVERLGASAFVIAPVREPVLAGALSCALTFTIVGFSWLFYTPLWALVLWIGGITPMLLLLVYVKQKLKNE</sequence>
<evidence type="ECO:0000313" key="11">
    <source>
        <dbReference type="EnsemblProtists" id="PYU1_T005607"/>
    </source>
</evidence>
<dbReference type="EMBL" id="GL376573">
    <property type="status" value="NOT_ANNOTATED_CDS"/>
    <property type="molecule type" value="Genomic_DNA"/>
</dbReference>
<comment type="similarity">
    <text evidence="4">Belongs to the TMEM43 family.</text>
</comment>
<evidence type="ECO:0000256" key="5">
    <source>
        <dbReference type="ARBA" id="ARBA00022692"/>
    </source>
</evidence>
<dbReference type="HOGENOM" id="CLU_042602_0_0_1"/>
<evidence type="ECO:0000256" key="10">
    <source>
        <dbReference type="SAM" id="Phobius"/>
    </source>
</evidence>
<evidence type="ECO:0000313" key="12">
    <source>
        <dbReference type="Proteomes" id="UP000019132"/>
    </source>
</evidence>
<evidence type="ECO:0008006" key="13">
    <source>
        <dbReference type="Google" id="ProtNLM"/>
    </source>
</evidence>